<evidence type="ECO:0000313" key="15">
    <source>
        <dbReference type="EMBL" id="AAO04863.1"/>
    </source>
</evidence>
<keyword evidence="5 12" id="KW-0963">Cytoplasm</keyword>
<evidence type="ECO:0000256" key="8">
    <source>
        <dbReference type="ARBA" id="ARBA00022679"/>
    </source>
</evidence>
<dbReference type="InterPro" id="IPR046887">
    <property type="entry name" value="RsmE_PUA-like"/>
</dbReference>
<evidence type="ECO:0000256" key="9">
    <source>
        <dbReference type="ARBA" id="ARBA00022691"/>
    </source>
</evidence>
<dbReference type="GO" id="GO:0070042">
    <property type="term" value="F:rRNA (uridine-N3-)-methyltransferase activity"/>
    <property type="evidence" value="ECO:0007669"/>
    <property type="project" value="TreeGrafter"/>
</dbReference>
<dbReference type="KEGG" id="sep:SE_1264"/>
<evidence type="ECO:0000256" key="7">
    <source>
        <dbReference type="ARBA" id="ARBA00022603"/>
    </source>
</evidence>
<evidence type="ECO:0000259" key="13">
    <source>
        <dbReference type="Pfam" id="PF04452"/>
    </source>
</evidence>
<dbReference type="SUPFAM" id="SSF75217">
    <property type="entry name" value="alpha/beta knot"/>
    <property type="match status" value="1"/>
</dbReference>
<dbReference type="HOGENOM" id="CLU_067442_3_0_9"/>
<proteinExistence type="inferred from homology"/>
<evidence type="ECO:0000256" key="6">
    <source>
        <dbReference type="ARBA" id="ARBA00022552"/>
    </source>
</evidence>
<evidence type="ECO:0000256" key="2">
    <source>
        <dbReference type="ARBA" id="ARBA00005528"/>
    </source>
</evidence>
<dbReference type="Gene3D" id="3.40.1280.10">
    <property type="match status" value="1"/>
</dbReference>
<evidence type="ECO:0000256" key="10">
    <source>
        <dbReference type="ARBA" id="ARBA00025699"/>
    </source>
</evidence>
<dbReference type="PANTHER" id="PTHR30027">
    <property type="entry name" value="RIBOSOMAL RNA SMALL SUBUNIT METHYLTRANSFERASE E"/>
    <property type="match status" value="1"/>
</dbReference>
<dbReference type="InterPro" id="IPR006700">
    <property type="entry name" value="RsmE"/>
</dbReference>
<dbReference type="FunFam" id="3.40.1280.10:FF:000024">
    <property type="entry name" value="Ribosomal RNA small subunit methyltransferase E"/>
    <property type="match status" value="1"/>
</dbReference>
<evidence type="ECO:0000256" key="1">
    <source>
        <dbReference type="ARBA" id="ARBA00004496"/>
    </source>
</evidence>
<dbReference type="Pfam" id="PF04452">
    <property type="entry name" value="Methyltrans_RNA"/>
    <property type="match status" value="1"/>
</dbReference>
<dbReference type="Proteomes" id="UP000001411">
    <property type="component" value="Chromosome"/>
</dbReference>
<dbReference type="NCBIfam" id="TIGR00046">
    <property type="entry name" value="RsmE family RNA methyltransferase"/>
    <property type="match status" value="1"/>
</dbReference>
<comment type="function">
    <text evidence="10 12">Specifically methylates the N3 position of the uracil ring of uridine 1498 (m3U1498) in 16S rRNA. Acts on the fully assembled 30S ribosomal subunit.</text>
</comment>
<dbReference type="Pfam" id="PF20260">
    <property type="entry name" value="PUA_4"/>
    <property type="match status" value="1"/>
</dbReference>
<dbReference type="PANTHER" id="PTHR30027:SF3">
    <property type="entry name" value="16S RRNA (URACIL(1498)-N(3))-METHYLTRANSFERASE"/>
    <property type="match status" value="1"/>
</dbReference>
<dbReference type="CDD" id="cd18084">
    <property type="entry name" value="RsmE-like"/>
    <property type="match status" value="1"/>
</dbReference>
<organism evidence="15 16">
    <name type="scientific">Staphylococcus epidermidis (strain ATCC 12228 / FDA PCI 1200)</name>
    <dbReference type="NCBI Taxonomy" id="176280"/>
    <lineage>
        <taxon>Bacteria</taxon>
        <taxon>Bacillati</taxon>
        <taxon>Bacillota</taxon>
        <taxon>Bacilli</taxon>
        <taxon>Bacillales</taxon>
        <taxon>Staphylococcaceae</taxon>
        <taxon>Staphylococcus</taxon>
    </lineage>
</organism>
<dbReference type="AlphaFoldDB" id="A0A0H2VI13"/>
<keyword evidence="9 12" id="KW-0949">S-adenosyl-L-methionine</keyword>
<dbReference type="PIRSF" id="PIRSF015601">
    <property type="entry name" value="MTase_slr0722"/>
    <property type="match status" value="1"/>
</dbReference>
<name>A0A0H2VI13_STAES</name>
<feature type="domain" description="Ribosomal RNA small subunit methyltransferase E PUA-like" evidence="14">
    <location>
        <begin position="24"/>
        <end position="68"/>
    </location>
</feature>
<dbReference type="InterPro" id="IPR046886">
    <property type="entry name" value="RsmE_MTase_dom"/>
</dbReference>
<keyword evidence="7 12" id="KW-0489">Methyltransferase</keyword>
<evidence type="ECO:0000256" key="4">
    <source>
        <dbReference type="ARBA" id="ARBA00013673"/>
    </source>
</evidence>
<comment type="catalytic activity">
    <reaction evidence="11 12">
        <text>uridine(1498) in 16S rRNA + S-adenosyl-L-methionine = N(3)-methyluridine(1498) in 16S rRNA + S-adenosyl-L-homocysteine + H(+)</text>
        <dbReference type="Rhea" id="RHEA:42920"/>
        <dbReference type="Rhea" id="RHEA-COMP:10283"/>
        <dbReference type="Rhea" id="RHEA-COMP:10284"/>
        <dbReference type="ChEBI" id="CHEBI:15378"/>
        <dbReference type="ChEBI" id="CHEBI:57856"/>
        <dbReference type="ChEBI" id="CHEBI:59789"/>
        <dbReference type="ChEBI" id="CHEBI:65315"/>
        <dbReference type="ChEBI" id="CHEBI:74502"/>
        <dbReference type="EC" id="2.1.1.193"/>
    </reaction>
</comment>
<keyword evidence="8 12" id="KW-0808">Transferase</keyword>
<dbReference type="PATRIC" id="fig|176280.10.peg.1233"/>
<dbReference type="GO" id="GO:0070475">
    <property type="term" value="P:rRNA base methylation"/>
    <property type="evidence" value="ECO:0007669"/>
    <property type="project" value="TreeGrafter"/>
</dbReference>
<evidence type="ECO:0000259" key="14">
    <source>
        <dbReference type="Pfam" id="PF20260"/>
    </source>
</evidence>
<sequence length="253" mass="29130">MDNLQRYFMNQSADENQCFFIENKEDYHHIVNVMRYKEGQNIIVTFSDENVFKCKIISINDQSIEIKLVEKQQINTELPQNITICSGLIKADKYEWMIQKATEMGANEFIAVAMERSVVKLNDSKVEKKLSRWQKIIKEAAEQSYRLTIPNIKFKSNLKEIYGMISQYDYVLIAYEEQAKHGELSQFKQTIKQFKTQDRVLIIFGPEGGLSDSEISLFGDVSTIVGLGPRILRAETAPLYALSAVSYEKELLG</sequence>
<evidence type="ECO:0000313" key="16">
    <source>
        <dbReference type="Proteomes" id="UP000001411"/>
    </source>
</evidence>
<dbReference type="NCBIfam" id="NF008691">
    <property type="entry name" value="PRK11713.1-4"/>
    <property type="match status" value="1"/>
</dbReference>
<dbReference type="InterPro" id="IPR015947">
    <property type="entry name" value="PUA-like_sf"/>
</dbReference>
<dbReference type="OrthoDB" id="9815641at2"/>
<dbReference type="InterPro" id="IPR029028">
    <property type="entry name" value="Alpha/beta_knot_MTases"/>
</dbReference>
<evidence type="ECO:0000256" key="3">
    <source>
        <dbReference type="ARBA" id="ARBA00012328"/>
    </source>
</evidence>
<accession>A0A0H2VI13</accession>
<protein>
    <recommendedName>
        <fullName evidence="4 12">Ribosomal RNA small subunit methyltransferase E</fullName>
        <ecNumber evidence="3 12">2.1.1.193</ecNumber>
    </recommendedName>
</protein>
<evidence type="ECO:0000256" key="12">
    <source>
        <dbReference type="PIRNR" id="PIRNR015601"/>
    </source>
</evidence>
<evidence type="ECO:0000256" key="5">
    <source>
        <dbReference type="ARBA" id="ARBA00022490"/>
    </source>
</evidence>
<dbReference type="InterPro" id="IPR029026">
    <property type="entry name" value="tRNA_m1G_MTases_N"/>
</dbReference>
<dbReference type="GO" id="GO:0005737">
    <property type="term" value="C:cytoplasm"/>
    <property type="evidence" value="ECO:0007669"/>
    <property type="project" value="UniProtKB-SubCell"/>
</dbReference>
<dbReference type="SUPFAM" id="SSF88697">
    <property type="entry name" value="PUA domain-like"/>
    <property type="match status" value="1"/>
</dbReference>
<comment type="similarity">
    <text evidence="2 12">Belongs to the RNA methyltransferase RsmE family.</text>
</comment>
<dbReference type="eggNOG" id="COG1385">
    <property type="taxonomic scope" value="Bacteria"/>
</dbReference>
<dbReference type="EC" id="2.1.1.193" evidence="3 12"/>
<dbReference type="EMBL" id="AE015929">
    <property type="protein sequence ID" value="AAO04863.1"/>
    <property type="molecule type" value="Genomic_DNA"/>
</dbReference>
<evidence type="ECO:0000256" key="11">
    <source>
        <dbReference type="ARBA" id="ARBA00047944"/>
    </source>
</evidence>
<keyword evidence="6 12" id="KW-0698">rRNA processing</keyword>
<gene>
    <name evidence="15" type="ordered locus">SE_1264</name>
</gene>
<reference evidence="15 16" key="1">
    <citation type="journal article" date="2003" name="Mol. Microbiol.">
        <title>Genome-based analysis of virulence genes in a non-biofilm-forming Staphylococcus epidermidis strain (ATCC 12228).</title>
        <authorList>
            <person name="Zhang Y.Q."/>
            <person name="Ren S.X."/>
            <person name="Li H.L."/>
            <person name="Wang Y.X."/>
            <person name="Fu G."/>
            <person name="Yang J."/>
            <person name="Qin Z.Q."/>
            <person name="Miao Y.G."/>
            <person name="Wang W.Y."/>
            <person name="Chen R.S."/>
            <person name="Shen Y."/>
            <person name="Chen Z."/>
            <person name="Yuan Z.H."/>
            <person name="Zhao G.P."/>
            <person name="Qu D."/>
            <person name="Danchin A."/>
            <person name="Wen Y.M."/>
        </authorList>
    </citation>
    <scope>NUCLEOTIDE SEQUENCE [LARGE SCALE GENOMIC DNA]</scope>
    <source>
        <strain evidence="16">ATCC 12228 / FDA PCI 1200</strain>
    </source>
</reference>
<feature type="domain" description="Ribosomal RNA small subunit methyltransferase E methyltransferase" evidence="13">
    <location>
        <begin position="77"/>
        <end position="245"/>
    </location>
</feature>
<comment type="subcellular location">
    <subcellularLocation>
        <location evidence="1 12">Cytoplasm</location>
    </subcellularLocation>
</comment>